<dbReference type="STRING" id="988480.A0A075ANP1"/>
<keyword evidence="1" id="KW-1015">Disulfide bond</keyword>
<dbReference type="OrthoDB" id="10263751at2759"/>
<keyword evidence="4" id="KW-1185">Reference proteome</keyword>
<evidence type="ECO:0000313" key="4">
    <source>
        <dbReference type="Proteomes" id="UP000030755"/>
    </source>
</evidence>
<accession>A0A075ANP1</accession>
<dbReference type="Proteomes" id="UP000030755">
    <property type="component" value="Unassembled WGS sequence"/>
</dbReference>
<dbReference type="EMBL" id="KE561209">
    <property type="protein sequence ID" value="EPZ31525.1"/>
    <property type="molecule type" value="Genomic_DNA"/>
</dbReference>
<evidence type="ECO:0000259" key="2">
    <source>
        <dbReference type="PROSITE" id="PS51532"/>
    </source>
</evidence>
<dbReference type="PANTHER" id="PTHR46115">
    <property type="entry name" value="THIOREDOXIN-LIKE PROTEIN 1"/>
    <property type="match status" value="1"/>
</dbReference>
<protein>
    <submittedName>
        <fullName evidence="3">PITH domain-containing protein</fullName>
    </submittedName>
</protein>
<sequence>YNRFPIEVSWEAKIYLDKVTVPFSLNTTHGKLYGYEILTMGFDEVDSIEPTQTIQLDEKDIGKVVPLRFVKFQNVHTVVIFIEDNQAGDDETIIENIQIIGQTIQGTNMGDFNKKEEQ</sequence>
<reference evidence="3 4" key="1">
    <citation type="journal article" date="2013" name="Curr. Biol.">
        <title>Shared signatures of parasitism and phylogenomics unite Cryptomycota and microsporidia.</title>
        <authorList>
            <person name="James T.Y."/>
            <person name="Pelin A."/>
            <person name="Bonen L."/>
            <person name="Ahrendt S."/>
            <person name="Sain D."/>
            <person name="Corradi N."/>
            <person name="Stajich J.E."/>
        </authorList>
    </citation>
    <scope>NUCLEOTIDE SEQUENCE [LARGE SCALE GENOMIC DNA]</scope>
    <source>
        <strain evidence="3 4">CSF55</strain>
    </source>
</reference>
<dbReference type="Gene3D" id="2.60.120.470">
    <property type="entry name" value="PITH domain"/>
    <property type="match status" value="1"/>
</dbReference>
<dbReference type="InterPro" id="IPR037047">
    <property type="entry name" value="PITH_dom_sf"/>
</dbReference>
<dbReference type="Pfam" id="PF06201">
    <property type="entry name" value="PITH"/>
    <property type="match status" value="1"/>
</dbReference>
<dbReference type="PROSITE" id="PS51532">
    <property type="entry name" value="PITH"/>
    <property type="match status" value="1"/>
</dbReference>
<dbReference type="InterPro" id="IPR008979">
    <property type="entry name" value="Galactose-bd-like_sf"/>
</dbReference>
<dbReference type="InterPro" id="IPR010400">
    <property type="entry name" value="PITH_dom"/>
</dbReference>
<dbReference type="AlphaFoldDB" id="A0A075ANP1"/>
<feature type="non-terminal residue" evidence="3">
    <location>
        <position position="1"/>
    </location>
</feature>
<dbReference type="HOGENOM" id="CLU_2078738_0_0_1"/>
<dbReference type="OMA" id="GTNMGDF"/>
<dbReference type="GO" id="GO:0005737">
    <property type="term" value="C:cytoplasm"/>
    <property type="evidence" value="ECO:0007669"/>
    <property type="project" value="UniProtKB-ARBA"/>
</dbReference>
<dbReference type="SUPFAM" id="SSF49785">
    <property type="entry name" value="Galactose-binding domain-like"/>
    <property type="match status" value="1"/>
</dbReference>
<feature type="domain" description="PITH" evidence="2">
    <location>
        <begin position="1"/>
        <end position="118"/>
    </location>
</feature>
<evidence type="ECO:0000313" key="3">
    <source>
        <dbReference type="EMBL" id="EPZ31525.1"/>
    </source>
</evidence>
<proteinExistence type="predicted"/>
<gene>
    <name evidence="3" type="ORF">O9G_000001</name>
</gene>
<evidence type="ECO:0000256" key="1">
    <source>
        <dbReference type="ARBA" id="ARBA00023157"/>
    </source>
</evidence>
<organism evidence="3 4">
    <name type="scientific">Rozella allomycis (strain CSF55)</name>
    <dbReference type="NCBI Taxonomy" id="988480"/>
    <lineage>
        <taxon>Eukaryota</taxon>
        <taxon>Fungi</taxon>
        <taxon>Fungi incertae sedis</taxon>
        <taxon>Cryptomycota</taxon>
        <taxon>Cryptomycota incertae sedis</taxon>
        <taxon>Rozella</taxon>
    </lineage>
</organism>
<name>A0A075ANP1_ROZAC</name>